<accession>A0ACD3B3B2</accession>
<keyword evidence="2" id="KW-1185">Reference proteome</keyword>
<reference evidence="1 2" key="1">
    <citation type="journal article" date="2019" name="Nat. Ecol. Evol.">
        <title>Megaphylogeny resolves global patterns of mushroom evolution.</title>
        <authorList>
            <person name="Varga T."/>
            <person name="Krizsan K."/>
            <person name="Foldi C."/>
            <person name="Dima B."/>
            <person name="Sanchez-Garcia M."/>
            <person name="Sanchez-Ramirez S."/>
            <person name="Szollosi G.J."/>
            <person name="Szarkandi J.G."/>
            <person name="Papp V."/>
            <person name="Albert L."/>
            <person name="Andreopoulos W."/>
            <person name="Angelini C."/>
            <person name="Antonin V."/>
            <person name="Barry K.W."/>
            <person name="Bougher N.L."/>
            <person name="Buchanan P."/>
            <person name="Buyck B."/>
            <person name="Bense V."/>
            <person name="Catcheside P."/>
            <person name="Chovatia M."/>
            <person name="Cooper J."/>
            <person name="Damon W."/>
            <person name="Desjardin D."/>
            <person name="Finy P."/>
            <person name="Geml J."/>
            <person name="Haridas S."/>
            <person name="Hughes K."/>
            <person name="Justo A."/>
            <person name="Karasinski D."/>
            <person name="Kautmanova I."/>
            <person name="Kiss B."/>
            <person name="Kocsube S."/>
            <person name="Kotiranta H."/>
            <person name="LaButti K.M."/>
            <person name="Lechner B.E."/>
            <person name="Liimatainen K."/>
            <person name="Lipzen A."/>
            <person name="Lukacs Z."/>
            <person name="Mihaltcheva S."/>
            <person name="Morgado L.N."/>
            <person name="Niskanen T."/>
            <person name="Noordeloos M.E."/>
            <person name="Ohm R.A."/>
            <person name="Ortiz-Santana B."/>
            <person name="Ovrebo C."/>
            <person name="Racz N."/>
            <person name="Riley R."/>
            <person name="Savchenko A."/>
            <person name="Shiryaev A."/>
            <person name="Soop K."/>
            <person name="Spirin V."/>
            <person name="Szebenyi C."/>
            <person name="Tomsovsky M."/>
            <person name="Tulloss R.E."/>
            <person name="Uehling J."/>
            <person name="Grigoriev I.V."/>
            <person name="Vagvolgyi C."/>
            <person name="Papp T."/>
            <person name="Martin F.M."/>
            <person name="Miettinen O."/>
            <person name="Hibbett D.S."/>
            <person name="Nagy L.G."/>
        </authorList>
    </citation>
    <scope>NUCLEOTIDE SEQUENCE [LARGE SCALE GENOMIC DNA]</scope>
    <source>
        <strain evidence="1 2">NL-1719</strain>
    </source>
</reference>
<protein>
    <submittedName>
        <fullName evidence="1">Uncharacterized protein</fullName>
    </submittedName>
</protein>
<name>A0ACD3B3B2_9AGAR</name>
<evidence type="ECO:0000313" key="2">
    <source>
        <dbReference type="Proteomes" id="UP000308600"/>
    </source>
</evidence>
<evidence type="ECO:0000313" key="1">
    <source>
        <dbReference type="EMBL" id="TFK72290.1"/>
    </source>
</evidence>
<organism evidence="1 2">
    <name type="scientific">Pluteus cervinus</name>
    <dbReference type="NCBI Taxonomy" id="181527"/>
    <lineage>
        <taxon>Eukaryota</taxon>
        <taxon>Fungi</taxon>
        <taxon>Dikarya</taxon>
        <taxon>Basidiomycota</taxon>
        <taxon>Agaricomycotina</taxon>
        <taxon>Agaricomycetes</taxon>
        <taxon>Agaricomycetidae</taxon>
        <taxon>Agaricales</taxon>
        <taxon>Pluteineae</taxon>
        <taxon>Pluteaceae</taxon>
        <taxon>Pluteus</taxon>
    </lineage>
</organism>
<dbReference type="EMBL" id="ML208287">
    <property type="protein sequence ID" value="TFK72290.1"/>
    <property type="molecule type" value="Genomic_DNA"/>
</dbReference>
<dbReference type="Proteomes" id="UP000308600">
    <property type="component" value="Unassembled WGS sequence"/>
</dbReference>
<proteinExistence type="predicted"/>
<gene>
    <name evidence="1" type="ORF">BDN72DRAFT_816260</name>
</gene>
<sequence>MDYYLAGFAQALKQFAPALQRGNDDEWDAPLKARPPPGGFDFDHETFDPVPDNRDPDLVFNSSNWISPQERRDYEEALRLQEEFQAEEESLRLQMQMLEEEAQEREFLQMVQEQEKGFDCGICMDEMPLSDIAKVDGCGHEICRECLRGYVTTKINDRKYPIPCPLCIAGPAKEGEPLNPRMITEGVILLLGVPEEEFMIFEELQLNEFSVPIDCRGCKRSVKFDRQQFQETEILTCPLFDCGYHWCKTCQQAVDPNGPKHSCDGTNEFNLLIEQEGWKRCPECKTPVQKESGCNHMTCITPGCNTCFCYKCAGVISRGFDGNAKMAHLNGPCGFGY</sequence>